<evidence type="ECO:0000313" key="2">
    <source>
        <dbReference type="Proteomes" id="UP001062846"/>
    </source>
</evidence>
<proteinExistence type="predicted"/>
<sequence>MFWAVREGLVRFFFSLIVICWINLSGLFGWQRRSRICEAAEFVVLIPLKSDVWLSFEGARDKHCSGFISTRWICEALVRPRHWQIRGSSDGFTPPNSPLNQKRNKKNFKNSVTERERNEDRKGYCSSPELLSLLPPSLFLCSFTRALSYR</sequence>
<accession>A0ACC0NZ92</accession>
<comment type="caution">
    <text evidence="1">The sequence shown here is derived from an EMBL/GenBank/DDBJ whole genome shotgun (WGS) entry which is preliminary data.</text>
</comment>
<protein>
    <submittedName>
        <fullName evidence="1">Uncharacterized protein</fullName>
    </submittedName>
</protein>
<reference evidence="1" key="1">
    <citation type="submission" date="2022-02" db="EMBL/GenBank/DDBJ databases">
        <title>Plant Genome Project.</title>
        <authorList>
            <person name="Zhang R.-G."/>
        </authorList>
    </citation>
    <scope>NUCLEOTIDE SEQUENCE</scope>
    <source>
        <strain evidence="1">AT1</strain>
    </source>
</reference>
<name>A0ACC0NZ92_RHOML</name>
<dbReference type="EMBL" id="CM046391">
    <property type="protein sequence ID" value="KAI8558596.1"/>
    <property type="molecule type" value="Genomic_DNA"/>
</dbReference>
<evidence type="ECO:0000313" key="1">
    <source>
        <dbReference type="EMBL" id="KAI8558596.1"/>
    </source>
</evidence>
<keyword evidence="2" id="KW-1185">Reference proteome</keyword>
<gene>
    <name evidence="1" type="ORF">RHMOL_Rhmol04G0107800</name>
</gene>
<organism evidence="1 2">
    <name type="scientific">Rhododendron molle</name>
    <name type="common">Chinese azalea</name>
    <name type="synonym">Azalea mollis</name>
    <dbReference type="NCBI Taxonomy" id="49168"/>
    <lineage>
        <taxon>Eukaryota</taxon>
        <taxon>Viridiplantae</taxon>
        <taxon>Streptophyta</taxon>
        <taxon>Embryophyta</taxon>
        <taxon>Tracheophyta</taxon>
        <taxon>Spermatophyta</taxon>
        <taxon>Magnoliopsida</taxon>
        <taxon>eudicotyledons</taxon>
        <taxon>Gunneridae</taxon>
        <taxon>Pentapetalae</taxon>
        <taxon>asterids</taxon>
        <taxon>Ericales</taxon>
        <taxon>Ericaceae</taxon>
        <taxon>Ericoideae</taxon>
        <taxon>Rhodoreae</taxon>
        <taxon>Rhododendron</taxon>
    </lineage>
</organism>
<dbReference type="Proteomes" id="UP001062846">
    <property type="component" value="Chromosome 4"/>
</dbReference>